<keyword evidence="3" id="KW-1185">Reference proteome</keyword>
<proteinExistence type="predicted"/>
<evidence type="ECO:0000313" key="3">
    <source>
        <dbReference type="Proteomes" id="UP001154282"/>
    </source>
</evidence>
<dbReference type="AlphaFoldDB" id="A0AAV0P5Q7"/>
<sequence>KEKKKHLHGHLFLSLSPSRDASFPFPLLRSIGFRGARRSGRFAPSSASSTPPTASRLASSSYPSLSREPSFLFFNQSDSGEQEGLDVWSLRLVAHPLNIADGFAIRRLFLSLSISRHLFLFFNRSDCGEQEGLSARPHKIANSFANHLLILSLSISRPREAHSARIQKLTFEEGRPLEHQGNRRADLSKVVDSIGARRELRKGKNHGGPAAERLGNEVPDVEREIHLLDALV</sequence>
<comment type="caution">
    <text evidence="2">The sequence shown here is derived from an EMBL/GenBank/DDBJ whole genome shotgun (WGS) entry which is preliminary data.</text>
</comment>
<dbReference type="Proteomes" id="UP001154282">
    <property type="component" value="Unassembled WGS sequence"/>
</dbReference>
<organism evidence="2 3">
    <name type="scientific">Linum tenue</name>
    <dbReference type="NCBI Taxonomy" id="586396"/>
    <lineage>
        <taxon>Eukaryota</taxon>
        <taxon>Viridiplantae</taxon>
        <taxon>Streptophyta</taxon>
        <taxon>Embryophyta</taxon>
        <taxon>Tracheophyta</taxon>
        <taxon>Spermatophyta</taxon>
        <taxon>Magnoliopsida</taxon>
        <taxon>eudicotyledons</taxon>
        <taxon>Gunneridae</taxon>
        <taxon>Pentapetalae</taxon>
        <taxon>rosids</taxon>
        <taxon>fabids</taxon>
        <taxon>Malpighiales</taxon>
        <taxon>Linaceae</taxon>
        <taxon>Linum</taxon>
    </lineage>
</organism>
<reference evidence="2" key="1">
    <citation type="submission" date="2022-08" db="EMBL/GenBank/DDBJ databases">
        <authorList>
            <person name="Gutierrez-Valencia J."/>
        </authorList>
    </citation>
    <scope>NUCLEOTIDE SEQUENCE</scope>
</reference>
<feature type="non-terminal residue" evidence="2">
    <location>
        <position position="1"/>
    </location>
</feature>
<evidence type="ECO:0000313" key="2">
    <source>
        <dbReference type="EMBL" id="CAI0465683.1"/>
    </source>
</evidence>
<name>A0AAV0P5Q7_9ROSI</name>
<accession>A0AAV0P5Q7</accession>
<feature type="region of interest" description="Disordered" evidence="1">
    <location>
        <begin position="42"/>
        <end position="65"/>
    </location>
</feature>
<gene>
    <name evidence="2" type="ORF">LITE_LOCUS36709</name>
</gene>
<evidence type="ECO:0000256" key="1">
    <source>
        <dbReference type="SAM" id="MobiDB-lite"/>
    </source>
</evidence>
<protein>
    <submittedName>
        <fullName evidence="2">Uncharacterized protein</fullName>
    </submittedName>
</protein>
<dbReference type="EMBL" id="CAMGYJ010000008">
    <property type="protein sequence ID" value="CAI0465683.1"/>
    <property type="molecule type" value="Genomic_DNA"/>
</dbReference>